<evidence type="ECO:0000313" key="2">
    <source>
        <dbReference type="EMBL" id="KAK5645689.1"/>
    </source>
</evidence>
<dbReference type="AlphaFoldDB" id="A0AAN7VKI8"/>
<comment type="caution">
    <text evidence="2">The sequence shown here is derived from an EMBL/GenBank/DDBJ whole genome shotgun (WGS) entry which is preliminary data.</text>
</comment>
<organism evidence="2 3">
    <name type="scientific">Pyrocoelia pectoralis</name>
    <dbReference type="NCBI Taxonomy" id="417401"/>
    <lineage>
        <taxon>Eukaryota</taxon>
        <taxon>Metazoa</taxon>
        <taxon>Ecdysozoa</taxon>
        <taxon>Arthropoda</taxon>
        <taxon>Hexapoda</taxon>
        <taxon>Insecta</taxon>
        <taxon>Pterygota</taxon>
        <taxon>Neoptera</taxon>
        <taxon>Endopterygota</taxon>
        <taxon>Coleoptera</taxon>
        <taxon>Polyphaga</taxon>
        <taxon>Elateriformia</taxon>
        <taxon>Elateroidea</taxon>
        <taxon>Lampyridae</taxon>
        <taxon>Lampyrinae</taxon>
        <taxon>Pyrocoelia</taxon>
    </lineage>
</organism>
<dbReference type="EMBL" id="JAVRBK010000003">
    <property type="protein sequence ID" value="KAK5645689.1"/>
    <property type="molecule type" value="Genomic_DNA"/>
</dbReference>
<protein>
    <submittedName>
        <fullName evidence="2">Uncharacterized protein</fullName>
    </submittedName>
</protein>
<gene>
    <name evidence="2" type="ORF">RI129_004153</name>
</gene>
<accession>A0AAN7VKI8</accession>
<dbReference type="Proteomes" id="UP001329430">
    <property type="component" value="Chromosome 3"/>
</dbReference>
<feature type="compositionally biased region" description="Polar residues" evidence="1">
    <location>
        <begin position="47"/>
        <end position="64"/>
    </location>
</feature>
<sequence length="143" mass="15768">MKFMKEEAANGDPIIPLSNYKQRVLAATGISESSYKRILKEAESVDTGASTSFSSPRKNSPKTVLKTNLPNHEFGTTFYAVCERHCGRIHYCGQFAPQDFSKIMAFGDYSHLRRAIGAQTVIKAPKESSVVQIGKIAILDVII</sequence>
<evidence type="ECO:0000256" key="1">
    <source>
        <dbReference type="SAM" id="MobiDB-lite"/>
    </source>
</evidence>
<evidence type="ECO:0000313" key="3">
    <source>
        <dbReference type="Proteomes" id="UP001329430"/>
    </source>
</evidence>
<name>A0AAN7VKI8_9COLE</name>
<feature type="region of interest" description="Disordered" evidence="1">
    <location>
        <begin position="44"/>
        <end position="64"/>
    </location>
</feature>
<reference evidence="2 3" key="1">
    <citation type="journal article" date="2024" name="Insects">
        <title>An Improved Chromosome-Level Genome Assembly of the Firefly Pyrocoelia pectoralis.</title>
        <authorList>
            <person name="Fu X."/>
            <person name="Meyer-Rochow V.B."/>
            <person name="Ballantyne L."/>
            <person name="Zhu X."/>
        </authorList>
    </citation>
    <scope>NUCLEOTIDE SEQUENCE [LARGE SCALE GENOMIC DNA]</scope>
    <source>
        <strain evidence="2">XCY_ONT2</strain>
    </source>
</reference>
<keyword evidence="3" id="KW-1185">Reference proteome</keyword>
<proteinExistence type="predicted"/>